<evidence type="ECO:0000256" key="1">
    <source>
        <dbReference type="SAM" id="SignalP"/>
    </source>
</evidence>
<reference evidence="2 3" key="1">
    <citation type="submission" date="2018-08" db="EMBL/GenBank/DDBJ databases">
        <authorList>
            <consortium name="GenomeTrakr network: Whole genome sequencing for foodborne pathogen traceback"/>
        </authorList>
    </citation>
    <scope>NUCLEOTIDE SEQUENCE [LARGE SCALE GENOMIC DNA]</scope>
    <source>
        <strain evidence="2 3">AZ-TG102963</strain>
    </source>
</reference>
<dbReference type="EMBL" id="AASCJS010000017">
    <property type="protein sequence ID" value="EFA9846663.1"/>
    <property type="molecule type" value="Genomic_DNA"/>
</dbReference>
<evidence type="ECO:0000313" key="3">
    <source>
        <dbReference type="Proteomes" id="UP000523388"/>
    </source>
</evidence>
<evidence type="ECO:0000313" key="2">
    <source>
        <dbReference type="EMBL" id="EFA9846663.1"/>
    </source>
</evidence>
<name>A0A8S7BCU1_ECOLX</name>
<sequence length="265" mass="29587">MMKNTGYILALCLAASGQTLAHDVWITGKQAENNVTAEIGYGHNFPSKGTIPDRRDFFETPRLYNGKETITLKPTSTDYVYKTDSAGNGNSYVLSTKMKPGYWSRTSSGWKPVSREGRNDVAYCEFVTKYAKSFIPGEQQMPIQLYQFPTGHELEIIPLSDISRFGEDVKLKVLYKTSPLAGATMELDSVSYLTSSRHTHAHAVEHKHPVHKAELTFVTNEDGIITVPSLHAGQWLAKVKNKKSFQDKSLCDETIDVATLSFSRN</sequence>
<gene>
    <name evidence="2" type="ORF">C1Q91_003076</name>
</gene>
<dbReference type="RefSeq" id="WP_063113462.1">
    <property type="nucleotide sequence ID" value="NZ_AP024123.1"/>
</dbReference>
<organism evidence="2 3">
    <name type="scientific">Escherichia coli</name>
    <dbReference type="NCBI Taxonomy" id="562"/>
    <lineage>
        <taxon>Bacteria</taxon>
        <taxon>Pseudomonadati</taxon>
        <taxon>Pseudomonadota</taxon>
        <taxon>Gammaproteobacteria</taxon>
        <taxon>Enterobacterales</taxon>
        <taxon>Enterobacteriaceae</taxon>
        <taxon>Escherichia</taxon>
    </lineage>
</organism>
<dbReference type="InterPro" id="IPR019613">
    <property type="entry name" value="DUF4198"/>
</dbReference>
<keyword evidence="1" id="KW-0732">Signal</keyword>
<comment type="caution">
    <text evidence="2">The sequence shown here is derived from an EMBL/GenBank/DDBJ whole genome shotgun (WGS) entry which is preliminary data.</text>
</comment>
<dbReference type="Proteomes" id="UP000523388">
    <property type="component" value="Unassembled WGS sequence"/>
</dbReference>
<dbReference type="AlphaFoldDB" id="A0A8S7BCU1"/>
<proteinExistence type="predicted"/>
<feature type="signal peptide" evidence="1">
    <location>
        <begin position="1"/>
        <end position="21"/>
    </location>
</feature>
<protein>
    <submittedName>
        <fullName evidence="2">DUF4198 domain-containing protein</fullName>
    </submittedName>
</protein>
<dbReference type="Pfam" id="PF10670">
    <property type="entry name" value="DUF4198"/>
    <property type="match status" value="1"/>
</dbReference>
<feature type="chain" id="PRO_5035941143" evidence="1">
    <location>
        <begin position="22"/>
        <end position="265"/>
    </location>
</feature>
<accession>A0A8S7BCU1</accession>